<dbReference type="Proteomes" id="UP000176998">
    <property type="component" value="Unassembled WGS sequence"/>
</dbReference>
<evidence type="ECO:0000313" key="11">
    <source>
        <dbReference type="Proteomes" id="UP000176998"/>
    </source>
</evidence>
<dbReference type="PANTHER" id="PTHR12924">
    <property type="entry name" value="TRANSLOCON-ASSOCIATED PROTEIN, ALPHA SUBUNIT"/>
    <property type="match status" value="1"/>
</dbReference>
<keyword evidence="5 9" id="KW-1133">Transmembrane helix</keyword>
<keyword evidence="4" id="KW-0256">Endoplasmic reticulum</keyword>
<accession>A0A1G4AVR6</accession>
<reference evidence="10 11" key="1">
    <citation type="submission" date="2016-09" db="EMBL/GenBank/DDBJ databases">
        <authorList>
            <person name="Capua I."/>
            <person name="De Benedictis P."/>
            <person name="Joannis T."/>
            <person name="Lombin L.H."/>
            <person name="Cattoli G."/>
        </authorList>
    </citation>
    <scope>NUCLEOTIDE SEQUENCE [LARGE SCALE GENOMIC DNA]</scope>
    <source>
        <strain evidence="10 11">IMI 309357</strain>
    </source>
</reference>
<comment type="subcellular location">
    <subcellularLocation>
        <location evidence="1">Endoplasmic reticulum membrane</location>
        <topology evidence="1">Single-pass type I membrane protein</topology>
    </subcellularLocation>
</comment>
<name>A0A1G4AVR6_9PEZI</name>
<protein>
    <submittedName>
        <fullName evidence="10">Signal sequence receptor alpha chain</fullName>
    </submittedName>
</protein>
<feature type="non-terminal residue" evidence="10">
    <location>
        <position position="1"/>
    </location>
</feature>
<comment type="similarity">
    <text evidence="8">Belongs to the IRC22 family.</text>
</comment>
<keyword evidence="3" id="KW-0732">Signal</keyword>
<dbReference type="EMBL" id="MJBS01000126">
    <property type="protein sequence ID" value="OHE93211.1"/>
    <property type="molecule type" value="Genomic_DNA"/>
</dbReference>
<evidence type="ECO:0000256" key="9">
    <source>
        <dbReference type="SAM" id="Phobius"/>
    </source>
</evidence>
<gene>
    <name evidence="10" type="ORF">CORC01_11528</name>
</gene>
<dbReference type="Pfam" id="PF03896">
    <property type="entry name" value="TRAP_alpha"/>
    <property type="match status" value="1"/>
</dbReference>
<evidence type="ECO:0000256" key="8">
    <source>
        <dbReference type="ARBA" id="ARBA00038311"/>
    </source>
</evidence>
<proteinExistence type="inferred from homology"/>
<evidence type="ECO:0000256" key="5">
    <source>
        <dbReference type="ARBA" id="ARBA00022989"/>
    </source>
</evidence>
<evidence type="ECO:0000256" key="1">
    <source>
        <dbReference type="ARBA" id="ARBA00004115"/>
    </source>
</evidence>
<comment type="function">
    <text evidence="7">Is probably involved in a pathway contributing to genomic integrity.</text>
</comment>
<comment type="caution">
    <text evidence="10">The sequence shown here is derived from an EMBL/GenBank/DDBJ whole genome shotgun (WGS) entry which is preliminary data.</text>
</comment>
<dbReference type="OrthoDB" id="1926781at2759"/>
<evidence type="ECO:0000256" key="3">
    <source>
        <dbReference type="ARBA" id="ARBA00022729"/>
    </source>
</evidence>
<keyword evidence="11" id="KW-1185">Reference proteome</keyword>
<dbReference type="PANTHER" id="PTHR12924:SF0">
    <property type="entry name" value="TRANSLOCON-ASSOCIATED PROTEIN SUBUNIT ALPHA"/>
    <property type="match status" value="1"/>
</dbReference>
<dbReference type="RefSeq" id="XP_022470377.1">
    <property type="nucleotide sequence ID" value="XM_022623152.1"/>
</dbReference>
<evidence type="ECO:0000256" key="2">
    <source>
        <dbReference type="ARBA" id="ARBA00022692"/>
    </source>
</evidence>
<feature type="transmembrane region" description="Helical" evidence="9">
    <location>
        <begin position="205"/>
        <end position="224"/>
    </location>
</feature>
<keyword evidence="6 9" id="KW-0472">Membrane</keyword>
<dbReference type="AlphaFoldDB" id="A0A1G4AVR6"/>
<keyword evidence="2 9" id="KW-0812">Transmembrane</keyword>
<dbReference type="GeneID" id="34564662"/>
<organism evidence="10 11">
    <name type="scientific">Colletotrichum orchidophilum</name>
    <dbReference type="NCBI Taxonomy" id="1209926"/>
    <lineage>
        <taxon>Eukaryota</taxon>
        <taxon>Fungi</taxon>
        <taxon>Dikarya</taxon>
        <taxon>Ascomycota</taxon>
        <taxon>Pezizomycotina</taxon>
        <taxon>Sordariomycetes</taxon>
        <taxon>Hypocreomycetidae</taxon>
        <taxon>Glomerellales</taxon>
        <taxon>Glomerellaceae</taxon>
        <taxon>Colletotrichum</taxon>
    </lineage>
</organism>
<dbReference type="InterPro" id="IPR005595">
    <property type="entry name" value="TRAP_alpha"/>
</dbReference>
<evidence type="ECO:0000256" key="4">
    <source>
        <dbReference type="ARBA" id="ARBA00022824"/>
    </source>
</evidence>
<evidence type="ECO:0000313" key="10">
    <source>
        <dbReference type="EMBL" id="OHE93211.1"/>
    </source>
</evidence>
<evidence type="ECO:0000256" key="6">
    <source>
        <dbReference type="ARBA" id="ARBA00023136"/>
    </source>
</evidence>
<sequence length="300" mass="31982">PPPASFLPHSSQPCLRLLNWSRRTQLLALVAATMVHLKSSLLAVLALPIAGVFAAAEAPVDTDAVPPALKADIETTFPDADIFGVKIVNGHPTKALIEFTNNEDAPIQVAIVGGTLSSTQELPEDSLPSDSIIRNLTAARYDLTIEAGDKKAVPYSFALDANPQDVLLQLIAVVSNSKGDVFQVQAYNSTAAIVEPPTSIFDPQIIFLYLFLSGAFAGTLYFVYKTWIEALFPQAKKAKSSKKARTVSVTVPLAEADTAGVASSTGKSYDESWIPDHHINKPVAKRVKSGASGKLKKGSE</sequence>
<dbReference type="GO" id="GO:0005789">
    <property type="term" value="C:endoplasmic reticulum membrane"/>
    <property type="evidence" value="ECO:0007669"/>
    <property type="project" value="UniProtKB-SubCell"/>
</dbReference>
<keyword evidence="10" id="KW-0675">Receptor</keyword>
<evidence type="ECO:0000256" key="7">
    <source>
        <dbReference type="ARBA" id="ARBA00037565"/>
    </source>
</evidence>